<accession>A0A543Q6C5</accession>
<dbReference type="Gene3D" id="1.10.260.40">
    <property type="entry name" value="lambda repressor-like DNA-binding domains"/>
    <property type="match status" value="1"/>
</dbReference>
<dbReference type="Proteomes" id="UP000315403">
    <property type="component" value="Unassembled WGS sequence"/>
</dbReference>
<protein>
    <recommendedName>
        <fullName evidence="1">HTH cro/C1-type domain-containing protein</fullName>
    </recommendedName>
</protein>
<dbReference type="InterPro" id="IPR010982">
    <property type="entry name" value="Lambda_DNA-bd_dom_sf"/>
</dbReference>
<evidence type="ECO:0000313" key="3">
    <source>
        <dbReference type="Proteomes" id="UP000315403"/>
    </source>
</evidence>
<feature type="domain" description="HTH cro/C1-type" evidence="1">
    <location>
        <begin position="39"/>
        <end position="85"/>
    </location>
</feature>
<comment type="caution">
    <text evidence="2">The sequence shown here is derived from an EMBL/GenBank/DDBJ whole genome shotgun (WGS) entry which is preliminary data.</text>
</comment>
<gene>
    <name evidence="2" type="ORF">DLNHIDIE_01756</name>
</gene>
<sequence>MVHDSNMEKTSKEVSNRGLAIRLKYAFERKVEREAEHGRKYTKSLLALKMNESRQVIQQWFRSGSMDKFKALRLSEELGVTIDWLLTGRYDIDTITITTPRVKALVALFQQLEPEDQEHIYQEMLELERRKREKIDALFNLK</sequence>
<dbReference type="GO" id="GO:0003677">
    <property type="term" value="F:DNA binding"/>
    <property type="evidence" value="ECO:0007669"/>
    <property type="project" value="InterPro"/>
</dbReference>
<name>A0A543Q6C5_ACITH</name>
<organism evidence="2 3">
    <name type="scientific">Acidithiobacillus thiooxidans ATCC 19377</name>
    <dbReference type="NCBI Taxonomy" id="637390"/>
    <lineage>
        <taxon>Bacteria</taxon>
        <taxon>Pseudomonadati</taxon>
        <taxon>Pseudomonadota</taxon>
        <taxon>Acidithiobacillia</taxon>
        <taxon>Acidithiobacillales</taxon>
        <taxon>Acidithiobacillaceae</taxon>
        <taxon>Acidithiobacillus</taxon>
    </lineage>
</organism>
<reference evidence="2 3" key="1">
    <citation type="submission" date="2019-03" db="EMBL/GenBank/DDBJ databases">
        <title>New insights into Acidothiobacillus thiooxidans sulfur metabolism through coupled gene expression, solution geochemistry, microscopy and spectroscopy analyses.</title>
        <authorList>
            <person name="Camacho D."/>
            <person name="Frazao R."/>
            <person name="Fouillen A."/>
            <person name="Nanci A."/>
            <person name="Lang B.F."/>
            <person name="Apte S.C."/>
            <person name="Baron C."/>
            <person name="Warren L.A."/>
        </authorList>
    </citation>
    <scope>NUCLEOTIDE SEQUENCE [LARGE SCALE GENOMIC DNA]</scope>
    <source>
        <strain evidence="2 3">ATCC 19377</strain>
    </source>
</reference>
<proteinExistence type="predicted"/>
<dbReference type="PROSITE" id="PS50943">
    <property type="entry name" value="HTH_CROC1"/>
    <property type="match status" value="1"/>
</dbReference>
<dbReference type="EMBL" id="SZUV01000001">
    <property type="protein sequence ID" value="TQN51875.1"/>
    <property type="molecule type" value="Genomic_DNA"/>
</dbReference>
<evidence type="ECO:0000313" key="2">
    <source>
        <dbReference type="EMBL" id="TQN51875.1"/>
    </source>
</evidence>
<dbReference type="AlphaFoldDB" id="A0A543Q6C5"/>
<dbReference type="InterPro" id="IPR001387">
    <property type="entry name" value="Cro/C1-type_HTH"/>
</dbReference>
<evidence type="ECO:0000259" key="1">
    <source>
        <dbReference type="PROSITE" id="PS50943"/>
    </source>
</evidence>